<reference evidence="7" key="2">
    <citation type="submission" date="2025-08" db="UniProtKB">
        <authorList>
            <consortium name="RefSeq"/>
        </authorList>
    </citation>
    <scope>IDENTIFICATION</scope>
    <source>
        <tissue evidence="7">Etiolated seedlings</tissue>
    </source>
</reference>
<dbReference type="STRING" id="3827.A0A1S2YIQ5"/>
<comment type="subcellular location">
    <subcellularLocation>
        <location evidence="1">Nucleus</location>
    </subcellularLocation>
</comment>
<dbReference type="AlphaFoldDB" id="A0A1S2YIQ5"/>
<gene>
    <name evidence="7" type="primary">LOC101496014</name>
</gene>
<feature type="region of interest" description="Disordered" evidence="4">
    <location>
        <begin position="91"/>
        <end position="130"/>
    </location>
</feature>
<dbReference type="OrthoDB" id="784396at2759"/>
<feature type="compositionally biased region" description="Low complexity" evidence="4">
    <location>
        <begin position="26"/>
        <end position="42"/>
    </location>
</feature>
<dbReference type="PaxDb" id="3827-XP_004505382.1"/>
<organism evidence="6 7">
    <name type="scientific">Cicer arietinum</name>
    <name type="common">Chickpea</name>
    <name type="synonym">Garbanzo</name>
    <dbReference type="NCBI Taxonomy" id="3827"/>
    <lineage>
        <taxon>Eukaryota</taxon>
        <taxon>Viridiplantae</taxon>
        <taxon>Streptophyta</taxon>
        <taxon>Embryophyta</taxon>
        <taxon>Tracheophyta</taxon>
        <taxon>Spermatophyta</taxon>
        <taxon>Magnoliopsida</taxon>
        <taxon>eudicotyledons</taxon>
        <taxon>Gunneridae</taxon>
        <taxon>Pentapetalae</taxon>
        <taxon>rosids</taxon>
        <taxon>fabids</taxon>
        <taxon>Fabales</taxon>
        <taxon>Fabaceae</taxon>
        <taxon>Papilionoideae</taxon>
        <taxon>50 kb inversion clade</taxon>
        <taxon>NPAAA clade</taxon>
        <taxon>Hologalegina</taxon>
        <taxon>IRL clade</taxon>
        <taxon>Cicereae</taxon>
        <taxon>Cicer</taxon>
    </lineage>
</organism>
<accession>A0A1S2YIQ5</accession>
<proteinExistence type="predicted"/>
<name>A0A1S2YIQ5_CICAR</name>
<feature type="compositionally biased region" description="Polar residues" evidence="4">
    <location>
        <begin position="1"/>
        <end position="14"/>
    </location>
</feature>
<dbReference type="PANTHER" id="PTHR33402:SF47">
    <property type="entry name" value="VQ MOTIF PROTEIN"/>
    <property type="match status" value="1"/>
</dbReference>
<keyword evidence="6" id="KW-1185">Reference proteome</keyword>
<keyword evidence="3" id="KW-0539">Nucleus</keyword>
<evidence type="ECO:0000256" key="1">
    <source>
        <dbReference type="ARBA" id="ARBA00004123"/>
    </source>
</evidence>
<sequence>MDSNKNMKSPGNNSFHHHPSLPSPRNSHNANASSSNNNGGLFPQPPSPSLFSPKPTNRSESGNPYPTTFVQADVSSFKQVVQMLTGSNETVKHASSNYSKPPIEPTSSNNNQRNHIPPIKTIPKKHNQQSGYKLYERRNSLKNFHLNPLLPVFSSNSNRSGFSPRNHDVLSPSILDFPSLVLSPVTPLIPDPFNRSTVTDSGNGCQCGNVTHNPNPILNSEAEDKAIKEKGFFLHPSPRNTPRGSEPKLLPLFPTTSPKASAPSSSSTT</sequence>
<dbReference type="PANTHER" id="PTHR33402">
    <property type="entry name" value="VQ MOTIF-CONTAINING PROTEIN 11-LIKE"/>
    <property type="match status" value="1"/>
</dbReference>
<feature type="compositionally biased region" description="Polar residues" evidence="4">
    <location>
        <begin position="56"/>
        <end position="70"/>
    </location>
</feature>
<dbReference type="RefSeq" id="XP_004505382.1">
    <property type="nucleotide sequence ID" value="XM_004505325.3"/>
</dbReference>
<dbReference type="eggNOG" id="ENOG502RIDK">
    <property type="taxonomic scope" value="Eukaryota"/>
</dbReference>
<dbReference type="InterPro" id="IPR039611">
    <property type="entry name" value="VQ_4/11/13/19/31/33"/>
</dbReference>
<evidence type="ECO:0000256" key="2">
    <source>
        <dbReference type="ARBA" id="ARBA00022553"/>
    </source>
</evidence>
<evidence type="ECO:0000259" key="5">
    <source>
        <dbReference type="Pfam" id="PF05678"/>
    </source>
</evidence>
<evidence type="ECO:0000313" key="7">
    <source>
        <dbReference type="RefSeq" id="XP_004505382.1"/>
    </source>
</evidence>
<feature type="region of interest" description="Disordered" evidence="4">
    <location>
        <begin position="1"/>
        <end position="70"/>
    </location>
</feature>
<keyword evidence="2" id="KW-0597">Phosphoprotein</keyword>
<evidence type="ECO:0000313" key="6">
    <source>
        <dbReference type="Proteomes" id="UP000087171"/>
    </source>
</evidence>
<feature type="compositionally biased region" description="Low complexity" evidence="4">
    <location>
        <begin position="254"/>
        <end position="269"/>
    </location>
</feature>
<reference evidence="6" key="1">
    <citation type="journal article" date="2013" name="Nat. Biotechnol.">
        <title>Draft genome sequence of chickpea (Cicer arietinum) provides a resource for trait improvement.</title>
        <authorList>
            <person name="Varshney R.K."/>
            <person name="Song C."/>
            <person name="Saxena R.K."/>
            <person name="Azam S."/>
            <person name="Yu S."/>
            <person name="Sharpe A.G."/>
            <person name="Cannon S."/>
            <person name="Baek J."/>
            <person name="Rosen B.D."/>
            <person name="Tar'an B."/>
            <person name="Millan T."/>
            <person name="Zhang X."/>
            <person name="Ramsay L.D."/>
            <person name="Iwata A."/>
            <person name="Wang Y."/>
            <person name="Nelson W."/>
            <person name="Farmer A.D."/>
            <person name="Gaur P.M."/>
            <person name="Soderlund C."/>
            <person name="Penmetsa R.V."/>
            <person name="Xu C."/>
            <person name="Bharti A.K."/>
            <person name="He W."/>
            <person name="Winter P."/>
            <person name="Zhao S."/>
            <person name="Hane J.K."/>
            <person name="Carrasquilla-Garcia N."/>
            <person name="Condie J.A."/>
            <person name="Upadhyaya H.D."/>
            <person name="Luo M.C."/>
            <person name="Thudi M."/>
            <person name="Gowda C.L."/>
            <person name="Singh N.P."/>
            <person name="Lichtenzveig J."/>
            <person name="Gali K.K."/>
            <person name="Rubio J."/>
            <person name="Nadarajan N."/>
            <person name="Dolezel J."/>
            <person name="Bansal K.C."/>
            <person name="Xu X."/>
            <person name="Edwards D."/>
            <person name="Zhang G."/>
            <person name="Kahl G."/>
            <person name="Gil J."/>
            <person name="Singh K.B."/>
            <person name="Datta S.K."/>
            <person name="Jackson S.A."/>
            <person name="Wang J."/>
            <person name="Cook D.R."/>
        </authorList>
    </citation>
    <scope>NUCLEOTIDE SEQUENCE [LARGE SCALE GENOMIC DNA]</scope>
    <source>
        <strain evidence="6">cv. CDC Frontier</strain>
    </source>
</reference>
<evidence type="ECO:0000256" key="3">
    <source>
        <dbReference type="ARBA" id="ARBA00023242"/>
    </source>
</evidence>
<feature type="compositionally biased region" description="Polar residues" evidence="4">
    <location>
        <begin position="91"/>
        <end position="114"/>
    </location>
</feature>
<feature type="region of interest" description="Disordered" evidence="4">
    <location>
        <begin position="229"/>
        <end position="269"/>
    </location>
</feature>
<dbReference type="Pfam" id="PF05678">
    <property type="entry name" value="VQ"/>
    <property type="match status" value="1"/>
</dbReference>
<dbReference type="Proteomes" id="UP000087171">
    <property type="component" value="Chromosome Ca6"/>
</dbReference>
<dbReference type="InterPro" id="IPR008889">
    <property type="entry name" value="VQ"/>
</dbReference>
<protein>
    <submittedName>
        <fullName evidence="7">VQ motif-containing protein 4-like</fullName>
    </submittedName>
</protein>
<evidence type="ECO:0000256" key="4">
    <source>
        <dbReference type="SAM" id="MobiDB-lite"/>
    </source>
</evidence>
<dbReference type="GeneID" id="101496014"/>
<dbReference type="GO" id="GO:0005634">
    <property type="term" value="C:nucleus"/>
    <property type="evidence" value="ECO:0007669"/>
    <property type="project" value="UniProtKB-SubCell"/>
</dbReference>
<dbReference type="KEGG" id="cam:101496014"/>
<feature type="domain" description="VQ" evidence="5">
    <location>
        <begin position="64"/>
        <end position="90"/>
    </location>
</feature>